<protein>
    <submittedName>
        <fullName evidence="1">Uncharacterized protein</fullName>
    </submittedName>
</protein>
<accession>A0ABV5YDT5</accession>
<name>A0ABV5YDT5_9ACTN</name>
<keyword evidence="2" id="KW-1185">Reference proteome</keyword>
<dbReference type="RefSeq" id="WP_378200377.1">
    <property type="nucleotide sequence ID" value="NZ_JBHLZP010000079.1"/>
</dbReference>
<comment type="caution">
    <text evidence="1">The sequence shown here is derived from an EMBL/GenBank/DDBJ whole genome shotgun (WGS) entry which is preliminary data.</text>
</comment>
<dbReference type="EMBL" id="JBHLZP010000079">
    <property type="protein sequence ID" value="MFB9833201.1"/>
    <property type="molecule type" value="Genomic_DNA"/>
</dbReference>
<dbReference type="Proteomes" id="UP001589627">
    <property type="component" value="Unassembled WGS sequence"/>
</dbReference>
<gene>
    <name evidence="1" type="ORF">ACFFNX_13495</name>
</gene>
<sequence>MGLIVAGVAGCGSDHAATAHVASAQKSTGNQPVVAPQSVQSSAVKRVSFRCKSPASEFLNISYKPAWDTKFYFNNHCAQKRRITITQSGWPGSHSFTVNPRTKGNKTYYMGHNSSIHVTSS</sequence>
<proteinExistence type="predicted"/>
<reference evidence="1 2" key="1">
    <citation type="submission" date="2024-09" db="EMBL/GenBank/DDBJ databases">
        <authorList>
            <person name="Sun Q."/>
            <person name="Mori K."/>
        </authorList>
    </citation>
    <scope>NUCLEOTIDE SEQUENCE [LARGE SCALE GENOMIC DNA]</scope>
    <source>
        <strain evidence="1 2">TBRC 0563</strain>
    </source>
</reference>
<organism evidence="1 2">
    <name type="scientific">Actinoallomurus acaciae</name>
    <dbReference type="NCBI Taxonomy" id="502577"/>
    <lineage>
        <taxon>Bacteria</taxon>
        <taxon>Bacillati</taxon>
        <taxon>Actinomycetota</taxon>
        <taxon>Actinomycetes</taxon>
        <taxon>Streptosporangiales</taxon>
        <taxon>Thermomonosporaceae</taxon>
        <taxon>Actinoallomurus</taxon>
    </lineage>
</organism>
<evidence type="ECO:0000313" key="2">
    <source>
        <dbReference type="Proteomes" id="UP001589627"/>
    </source>
</evidence>
<evidence type="ECO:0000313" key="1">
    <source>
        <dbReference type="EMBL" id="MFB9833201.1"/>
    </source>
</evidence>